<dbReference type="AlphaFoldDB" id="A0A8T2X615"/>
<reference evidence="4" key="1">
    <citation type="journal article" date="2021" name="J. Hered.">
        <title>Genome Assembly of Salicaceae Populus deltoides (Eastern Cottonwood) I-69 Based on Nanopore Sequencing and Hi-C Technologies.</title>
        <authorList>
            <person name="Bai S."/>
            <person name="Wu H."/>
            <person name="Zhang J."/>
            <person name="Pan Z."/>
            <person name="Zhao W."/>
            <person name="Li Z."/>
            <person name="Tong C."/>
        </authorList>
    </citation>
    <scope>NUCLEOTIDE SEQUENCE</scope>
    <source>
        <tissue evidence="4">Leaf</tissue>
    </source>
</reference>
<gene>
    <name evidence="4" type="ORF">H0E87_023946</name>
</gene>
<dbReference type="InterPro" id="IPR031315">
    <property type="entry name" value="LNS2/PITP"/>
</dbReference>
<dbReference type="Pfam" id="PF08235">
    <property type="entry name" value="LNS2"/>
    <property type="match status" value="1"/>
</dbReference>
<feature type="compositionally biased region" description="Basic and acidic residues" evidence="2">
    <location>
        <begin position="232"/>
        <end position="242"/>
    </location>
</feature>
<name>A0A8T2X615_POPDE</name>
<dbReference type="EMBL" id="JACEGQ020000014">
    <property type="protein sequence ID" value="KAH8488074.1"/>
    <property type="molecule type" value="Genomic_DNA"/>
</dbReference>
<comment type="caution">
    <text evidence="4">The sequence shown here is derived from an EMBL/GenBank/DDBJ whole genome shotgun (WGS) entry which is preliminary data.</text>
</comment>
<dbReference type="SUPFAM" id="SSF56784">
    <property type="entry name" value="HAD-like"/>
    <property type="match status" value="1"/>
</dbReference>
<evidence type="ECO:0000256" key="1">
    <source>
        <dbReference type="ARBA" id="ARBA00005476"/>
    </source>
</evidence>
<evidence type="ECO:0000313" key="5">
    <source>
        <dbReference type="Proteomes" id="UP000807159"/>
    </source>
</evidence>
<feature type="compositionally biased region" description="Basic and acidic residues" evidence="2">
    <location>
        <begin position="363"/>
        <end position="382"/>
    </location>
</feature>
<protein>
    <recommendedName>
        <fullName evidence="3">LNS2/PITP domain-containing protein</fullName>
    </recommendedName>
</protein>
<dbReference type="InterPro" id="IPR007651">
    <property type="entry name" value="Lipin_N"/>
</dbReference>
<feature type="domain" description="LNS2/PITP" evidence="3">
    <location>
        <begin position="873"/>
        <end position="1029"/>
    </location>
</feature>
<feature type="region of interest" description="Disordered" evidence="2">
    <location>
        <begin position="351"/>
        <end position="391"/>
    </location>
</feature>
<keyword evidence="5" id="KW-1185">Reference proteome</keyword>
<dbReference type="Proteomes" id="UP000807159">
    <property type="component" value="Chromosome 14"/>
</dbReference>
<dbReference type="PANTHER" id="PTHR12181:SF12">
    <property type="entry name" value="PHOSPHATIDATE PHOSPHATASE"/>
    <property type="match status" value="1"/>
</dbReference>
<dbReference type="InterPro" id="IPR026058">
    <property type="entry name" value="LIPIN"/>
</dbReference>
<dbReference type="InterPro" id="IPR013209">
    <property type="entry name" value="LNS2"/>
</dbReference>
<evidence type="ECO:0000259" key="3">
    <source>
        <dbReference type="SMART" id="SM00775"/>
    </source>
</evidence>
<organism evidence="4 5">
    <name type="scientific">Populus deltoides</name>
    <name type="common">Eastern poplar</name>
    <name type="synonym">Eastern cottonwood</name>
    <dbReference type="NCBI Taxonomy" id="3696"/>
    <lineage>
        <taxon>Eukaryota</taxon>
        <taxon>Viridiplantae</taxon>
        <taxon>Streptophyta</taxon>
        <taxon>Embryophyta</taxon>
        <taxon>Tracheophyta</taxon>
        <taxon>Spermatophyta</taxon>
        <taxon>Magnoliopsida</taxon>
        <taxon>eudicotyledons</taxon>
        <taxon>Gunneridae</taxon>
        <taxon>Pentapetalae</taxon>
        <taxon>rosids</taxon>
        <taxon>fabids</taxon>
        <taxon>Malpighiales</taxon>
        <taxon>Salicaceae</taxon>
        <taxon>Saliceae</taxon>
        <taxon>Populus</taxon>
    </lineage>
</organism>
<feature type="region of interest" description="Disordered" evidence="2">
    <location>
        <begin position="202"/>
        <end position="242"/>
    </location>
</feature>
<dbReference type="SMART" id="SM00775">
    <property type="entry name" value="LNS2"/>
    <property type="match status" value="1"/>
</dbReference>
<accession>A0A8T2X615</accession>
<dbReference type="Pfam" id="PF04571">
    <property type="entry name" value="Lipin_N"/>
    <property type="match status" value="1"/>
</dbReference>
<dbReference type="InterPro" id="IPR036412">
    <property type="entry name" value="HAD-like_sf"/>
</dbReference>
<dbReference type="PANTHER" id="PTHR12181">
    <property type="entry name" value="LIPIN"/>
    <property type="match status" value="1"/>
</dbReference>
<sequence length="1107" mass="122250">MNAVERLGRYITRGVYTVSGPFHPFGGAVDIIVVEQPDGSFKSSPWYVRFGKFQGVLKAREKVVNVSVNEVEADFHMYLDRRGEAFFLREVEGDEEESVLYPLSSSDETDEQSQKNRRPAKTKSCNYDAYQLNSGDQLDGTNGSIVARTNSRRSRILGLVFGRGSFKEDSCREGDDGAGKARTSLERAEIAADLLEVRWSTNLDPTKPRKDNDSRFSASDALEGNGDNMPAIDDKSQKESSLHDAIETNADRCMLAEETVSCNVETGNDLQSGFMSLECSADQEASVEMLSLGSMDQVAETSTMAESVLGEKCGVVSGLSRDIDELSSQNADPDVKAKGVISVVSAPESKISGVPEACPGENFGDKQPCDEKDASLPDHATSEEESESRAQSFIYCETSESSIMRLNCYTEQTHETLYLASGGPREAHFSAKTLHLTAEPLPEDTLNQQAEDIELKTEHIDASSSFSSQTNPSSCMHIHDKVNLEVPMIVSKSDAQMVGADPVLGSAEELESMSTGTILSFSNTGQKTQDVKNNSKEIIRNEPQSAVDSFGGSEHFYGSCGPTKTAIIPALESSEEEQFIFSDLDELKSSRTQCESNFLGEKDEENDPSFCLERNEEMDGSFDTSDVSCSSLDQFVQESKLADLETSRENSKITSSPIGIPKVHSVTDAEVSRLVESLPNMRSRFDNMDANDLHFPLSHSLDSICKSLEETLCRASESECVKLDTENEIQSAKEHSNIEGIHNSEDLENSVSSSTFGDSSKVIVASGGSWRIWPFSFKRSRSRKISQQALNDTRSSVSENMSDCNLHTDKDYGVMNPKVTKKMVRANTPTSEQLASLNLKEGRNVVTFTFSTAMLGKQQVDARIYLWKWNTHIVISDVDGTITRSDVLGQFMPMVGVDWSQMGVAHLFCAIKENGYQLLFLSARAISQAYHTRQFLVNLKQDGKALPDGPIVISPDGVFPSLFREVIRRAPHEFKIACLEDIRALFPSDRNPFYAGFGNRDTDEISYLKVGIPKGKIFIINPKGEVAVNRRVDTKSYTSLHALVHGMFPPMTSFEQLLTYDGVSWRYFTRLLTIDMGLGHVYYGVFRWPRPIPKAAPCNAFVLGSPN</sequence>
<evidence type="ECO:0000256" key="2">
    <source>
        <dbReference type="SAM" id="MobiDB-lite"/>
    </source>
</evidence>
<dbReference type="GO" id="GO:0008195">
    <property type="term" value="F:phosphatidate phosphatase activity"/>
    <property type="evidence" value="ECO:0007669"/>
    <property type="project" value="TreeGrafter"/>
</dbReference>
<feature type="region of interest" description="Disordered" evidence="2">
    <location>
        <begin position="98"/>
        <end position="123"/>
    </location>
</feature>
<evidence type="ECO:0000313" key="4">
    <source>
        <dbReference type="EMBL" id="KAH8488074.1"/>
    </source>
</evidence>
<proteinExistence type="inferred from homology"/>
<comment type="similarity">
    <text evidence="1">Belongs to the lipin family.</text>
</comment>